<organism evidence="11 12">
    <name type="scientific">Ascosphaera apis ARSEF 7405</name>
    <dbReference type="NCBI Taxonomy" id="392613"/>
    <lineage>
        <taxon>Eukaryota</taxon>
        <taxon>Fungi</taxon>
        <taxon>Dikarya</taxon>
        <taxon>Ascomycota</taxon>
        <taxon>Pezizomycotina</taxon>
        <taxon>Eurotiomycetes</taxon>
        <taxon>Eurotiomycetidae</taxon>
        <taxon>Onygenales</taxon>
        <taxon>Ascosphaeraceae</taxon>
        <taxon>Ascosphaera</taxon>
    </lineage>
</organism>
<feature type="transmembrane region" description="Helical" evidence="9">
    <location>
        <begin position="241"/>
        <end position="266"/>
    </location>
</feature>
<keyword evidence="7 9" id="KW-0472">Membrane</keyword>
<evidence type="ECO:0000256" key="2">
    <source>
        <dbReference type="ARBA" id="ARBA00008066"/>
    </source>
</evidence>
<evidence type="ECO:0000313" key="11">
    <source>
        <dbReference type="EMBL" id="KZZ92362.1"/>
    </source>
</evidence>
<evidence type="ECO:0000256" key="9">
    <source>
        <dbReference type="SAM" id="Phobius"/>
    </source>
</evidence>
<feature type="transmembrane region" description="Helical" evidence="9">
    <location>
        <begin position="436"/>
        <end position="459"/>
    </location>
</feature>
<dbReference type="GO" id="GO:0005783">
    <property type="term" value="C:endoplasmic reticulum"/>
    <property type="evidence" value="ECO:0007669"/>
    <property type="project" value="EnsemblFungi"/>
</dbReference>
<evidence type="ECO:0000313" key="12">
    <source>
        <dbReference type="Proteomes" id="UP000242877"/>
    </source>
</evidence>
<feature type="transmembrane region" description="Helical" evidence="9">
    <location>
        <begin position="351"/>
        <end position="372"/>
    </location>
</feature>
<dbReference type="EMBL" id="AZGZ01000011">
    <property type="protein sequence ID" value="KZZ92362.1"/>
    <property type="molecule type" value="Genomic_DNA"/>
</dbReference>
<keyword evidence="4 9" id="KW-0812">Transmembrane</keyword>
<dbReference type="Pfam" id="PF01490">
    <property type="entry name" value="Aa_trans"/>
    <property type="match status" value="1"/>
</dbReference>
<dbReference type="InterPro" id="IPR013057">
    <property type="entry name" value="AA_transpt_TM"/>
</dbReference>
<evidence type="ECO:0000256" key="6">
    <source>
        <dbReference type="ARBA" id="ARBA00022989"/>
    </source>
</evidence>
<feature type="compositionally biased region" description="Basic and acidic residues" evidence="8">
    <location>
        <begin position="50"/>
        <end position="65"/>
    </location>
</feature>
<keyword evidence="12" id="KW-1185">Reference proteome</keyword>
<accession>A0A167Z9N3</accession>
<evidence type="ECO:0000256" key="7">
    <source>
        <dbReference type="ARBA" id="ARBA00023136"/>
    </source>
</evidence>
<keyword evidence="6 9" id="KW-1133">Transmembrane helix</keyword>
<feature type="transmembrane region" description="Helical" evidence="9">
    <location>
        <begin position="503"/>
        <end position="524"/>
    </location>
</feature>
<evidence type="ECO:0000256" key="8">
    <source>
        <dbReference type="SAM" id="MobiDB-lite"/>
    </source>
</evidence>
<dbReference type="GO" id="GO:0016020">
    <property type="term" value="C:membrane"/>
    <property type="evidence" value="ECO:0007669"/>
    <property type="project" value="UniProtKB-SubCell"/>
</dbReference>
<feature type="transmembrane region" description="Helical" evidence="9">
    <location>
        <begin position="393"/>
        <end position="416"/>
    </location>
</feature>
<feature type="transmembrane region" description="Helical" evidence="9">
    <location>
        <begin position="198"/>
        <end position="220"/>
    </location>
</feature>
<dbReference type="GO" id="GO:0015179">
    <property type="term" value="F:L-amino acid transmembrane transporter activity"/>
    <property type="evidence" value="ECO:0007669"/>
    <property type="project" value="TreeGrafter"/>
</dbReference>
<feature type="compositionally biased region" description="Low complexity" evidence="8">
    <location>
        <begin position="1"/>
        <end position="21"/>
    </location>
</feature>
<comment type="similarity">
    <text evidence="2">Belongs to the amino acid/polyamine transporter 2 family.</text>
</comment>
<dbReference type="VEuPathDB" id="FungiDB:AAP_03017"/>
<name>A0A167Z9N3_9EURO</name>
<comment type="subcellular location">
    <subcellularLocation>
        <location evidence="1">Membrane</location>
        <topology evidence="1">Multi-pass membrane protein</topology>
    </subcellularLocation>
</comment>
<feature type="region of interest" description="Disordered" evidence="8">
    <location>
        <begin position="1"/>
        <end position="81"/>
    </location>
</feature>
<feature type="transmembrane region" description="Helical" evidence="9">
    <location>
        <begin position="286"/>
        <end position="309"/>
    </location>
</feature>
<dbReference type="AlphaFoldDB" id="A0A167Z9N3"/>
<evidence type="ECO:0000256" key="1">
    <source>
        <dbReference type="ARBA" id="ARBA00004141"/>
    </source>
</evidence>
<reference evidence="11 12" key="1">
    <citation type="journal article" date="2016" name="Genome Biol. Evol.">
        <title>Divergent and convergent evolution of fungal pathogenicity.</title>
        <authorList>
            <person name="Shang Y."/>
            <person name="Xiao G."/>
            <person name="Zheng P."/>
            <person name="Cen K."/>
            <person name="Zhan S."/>
            <person name="Wang C."/>
        </authorList>
    </citation>
    <scope>NUCLEOTIDE SEQUENCE [LARGE SCALE GENOMIC DNA]</scope>
    <source>
        <strain evidence="11 12">ARSEF 7405</strain>
    </source>
</reference>
<comment type="caution">
    <text evidence="11">The sequence shown here is derived from an EMBL/GenBank/DDBJ whole genome shotgun (WGS) entry which is preliminary data.</text>
</comment>
<evidence type="ECO:0000256" key="3">
    <source>
        <dbReference type="ARBA" id="ARBA00022448"/>
    </source>
</evidence>
<feature type="transmembrane region" description="Helical" evidence="9">
    <location>
        <begin position="480"/>
        <end position="497"/>
    </location>
</feature>
<dbReference type="PANTHER" id="PTHR22950">
    <property type="entry name" value="AMINO ACID TRANSPORTER"/>
    <property type="match status" value="1"/>
</dbReference>
<feature type="domain" description="Amino acid transporter transmembrane" evidence="10">
    <location>
        <begin position="166"/>
        <end position="555"/>
    </location>
</feature>
<feature type="transmembrane region" description="Helical" evidence="9">
    <location>
        <begin position="536"/>
        <end position="558"/>
    </location>
</feature>
<keyword evidence="3" id="KW-0813">Transport</keyword>
<evidence type="ECO:0000256" key="4">
    <source>
        <dbReference type="ARBA" id="ARBA00022692"/>
    </source>
</evidence>
<evidence type="ECO:0000259" key="10">
    <source>
        <dbReference type="Pfam" id="PF01490"/>
    </source>
</evidence>
<keyword evidence="5" id="KW-0029">Amino-acid transport</keyword>
<gene>
    <name evidence="11" type="ORF">AAP_03017</name>
</gene>
<proteinExistence type="inferred from homology"/>
<dbReference type="Proteomes" id="UP000242877">
    <property type="component" value="Unassembled WGS sequence"/>
</dbReference>
<feature type="transmembrane region" description="Helical" evidence="9">
    <location>
        <begin position="321"/>
        <end position="339"/>
    </location>
</feature>
<sequence length="564" mass="60516">MLEGDASNAQQVEVAAANVPQHEALLSRASVDSGDSGDDLIIHHGSSTSLHDEGALKTDTAKQEDTALPNGEARTPRTQNRVRFDITDDGEGDLDVDVEAHGYPGAEPGSNWLNEDDYLDDDDGRMHNDSHHQSAPLLTNIEAPSVTVATSSALSPEDALDDSHSKSGLGSAFMNMANSIIGAGIIGQPYAIRQAGMVTGILLLVALTVIVDWTIRLIVINSKLSGADSFQATVERCFGRPGLIAISLAQWVFAFGGMIAFCIIVGDTIPHVLMALFPSLEHIPVLSLLTNRRACIIIFIMGVSFPLSLYRDISKLAKASALALVSMVVIVVAVVTQGFRVPAEARGDFKGLLIINNGLTQAIGVISFAFVCHPDHNSLLIYGSLKKPTLNRFTLVTHYSTGISMCFCIVMALGGFLTFGSKTEGNVLNNFPSDNFIVNVARLCFGLNMLATLPLEAFVCRSVMETFYFPDEPYNPNRHLLFTTSLVVTSVILALFTCDLGSVFELIGSTSACALAYILPPLCFIKLSHKPWKQKIPAYLCIGFGSVVMAISVVKAAVDMFNGT</sequence>
<evidence type="ECO:0000256" key="5">
    <source>
        <dbReference type="ARBA" id="ARBA00022970"/>
    </source>
</evidence>
<dbReference type="PANTHER" id="PTHR22950:SF458">
    <property type="entry name" value="SODIUM-COUPLED NEUTRAL AMINO ACID TRANSPORTER 11-RELATED"/>
    <property type="match status" value="1"/>
</dbReference>
<protein>
    <submittedName>
        <fullName evidence="11">Amino acid transporter, transmembrane</fullName>
    </submittedName>
</protein>
<dbReference type="OrthoDB" id="28208at2759"/>